<dbReference type="InterPro" id="IPR025841">
    <property type="entry name" value="CP_ATPgrasp_2"/>
</dbReference>
<dbReference type="Gene3D" id="3.30.1490.270">
    <property type="match status" value="1"/>
</dbReference>
<evidence type="ECO:0000313" key="2">
    <source>
        <dbReference type="EMBL" id="MFC6199909.1"/>
    </source>
</evidence>
<dbReference type="Pfam" id="PF14403">
    <property type="entry name" value="CP_ATPgrasp_2"/>
    <property type="match status" value="1"/>
</dbReference>
<dbReference type="InterPro" id="IPR016450">
    <property type="entry name" value="UCP005522"/>
</dbReference>
<feature type="domain" description="Circularly permuted ATP-grasp type 2" evidence="1">
    <location>
        <begin position="67"/>
        <end position="443"/>
    </location>
</feature>
<dbReference type="Proteomes" id="UP001596303">
    <property type="component" value="Unassembled WGS sequence"/>
</dbReference>
<dbReference type="Gene3D" id="3.40.50.11290">
    <property type="match status" value="1"/>
</dbReference>
<accession>A0ABW1SFC4</accession>
<keyword evidence="3" id="KW-1185">Reference proteome</keyword>
<evidence type="ECO:0000259" key="1">
    <source>
        <dbReference type="Pfam" id="PF14403"/>
    </source>
</evidence>
<dbReference type="PIRSF" id="PIRSF005522">
    <property type="entry name" value="UCP005522"/>
    <property type="match status" value="1"/>
</dbReference>
<dbReference type="PANTHER" id="PTHR34595:SF7">
    <property type="entry name" value="SLL1039 PROTEIN"/>
    <property type="match status" value="1"/>
</dbReference>
<evidence type="ECO:0000313" key="3">
    <source>
        <dbReference type="Proteomes" id="UP001596303"/>
    </source>
</evidence>
<dbReference type="PANTHER" id="PTHR34595">
    <property type="entry name" value="BLR5612 PROTEIN"/>
    <property type="match status" value="1"/>
</dbReference>
<name>A0ABW1SFC4_9PROT</name>
<dbReference type="EMBL" id="JBHSSW010000066">
    <property type="protein sequence ID" value="MFC6199909.1"/>
    <property type="molecule type" value="Genomic_DNA"/>
</dbReference>
<reference evidence="3" key="1">
    <citation type="journal article" date="2019" name="Int. J. Syst. Evol. Microbiol.">
        <title>The Global Catalogue of Microorganisms (GCM) 10K type strain sequencing project: providing services to taxonomists for standard genome sequencing and annotation.</title>
        <authorList>
            <consortium name="The Broad Institute Genomics Platform"/>
            <consortium name="The Broad Institute Genome Sequencing Center for Infectious Disease"/>
            <person name="Wu L."/>
            <person name="Ma J."/>
        </authorList>
    </citation>
    <scope>NUCLEOTIDE SEQUENCE [LARGE SCALE GENOMIC DNA]</scope>
    <source>
        <strain evidence="3">CGMCC-1.15741</strain>
    </source>
</reference>
<dbReference type="InterPro" id="IPR051680">
    <property type="entry name" value="ATP-dep_Glu-Cys_Ligase-2"/>
</dbReference>
<organism evidence="2 3">
    <name type="scientific">Ponticaulis profundi</name>
    <dbReference type="NCBI Taxonomy" id="2665222"/>
    <lineage>
        <taxon>Bacteria</taxon>
        <taxon>Pseudomonadati</taxon>
        <taxon>Pseudomonadota</taxon>
        <taxon>Alphaproteobacteria</taxon>
        <taxon>Hyphomonadales</taxon>
        <taxon>Hyphomonadaceae</taxon>
        <taxon>Ponticaulis</taxon>
    </lineage>
</organism>
<comment type="caution">
    <text evidence="2">The sequence shown here is derived from an EMBL/GenBank/DDBJ whole genome shotgun (WGS) entry which is preliminary data.</text>
</comment>
<dbReference type="SUPFAM" id="SSF56059">
    <property type="entry name" value="Glutathione synthetase ATP-binding domain-like"/>
    <property type="match status" value="1"/>
</dbReference>
<gene>
    <name evidence="2" type="ORF">ACFQDM_17685</name>
</gene>
<dbReference type="RefSeq" id="WP_377381527.1">
    <property type="nucleotide sequence ID" value="NZ_JBHSSW010000066.1"/>
</dbReference>
<protein>
    <submittedName>
        <fullName evidence="2">Circularly permuted type 2 ATP-grasp protein</fullName>
    </submittedName>
</protein>
<proteinExistence type="predicted"/>
<sequence>MFDEMSHNGVLRSGYERIADWIAKTPHEDLVRASAEAETLFRRIGITFAVYGEGGDPERLIPFDLIPRIFSASEWETMEAGVIQRARALNAFIQDVYNDGRIIAERIVPQEFIFGNEAFEPVMKGVAVPKNVYSHISGIDVIRTSDDGFYVLEDNCRTPSGVSYVLENRRMMTRLFPDLFASGDIAPVDTYPDLLRQTMESVAPADTTGSPNCVILTPGHFNSAYYEHSFLADEMGIPLVEGTDLFVEDDKVYMRTTRGPERVHVIYRRIDDAFLDPLQFRPESVLGVPGLMKSYLAGGVTIINAPGTGVADDKAIYCYVEDMIRFYLSEEPILKNVETWKCSDPAQLSHVLDNIGELVVKEVHGSGGYGMLIGPKSTKEEQEAYAARVKANPAGFIAQPTLSLSTCPTLVEEGVAPRHVDFRPFVLSGETVQVTPGGLTRVALREGSLVVNSSQGGGVKDTWVLTETN</sequence>